<dbReference type="Proteomes" id="UP000469011">
    <property type="component" value="Unassembled WGS sequence"/>
</dbReference>
<evidence type="ECO:0000313" key="5">
    <source>
        <dbReference type="EMBL" id="NDW05531.1"/>
    </source>
</evidence>
<organism evidence="5 6">
    <name type="scientific">Jiella pacifica</name>
    <dbReference type="NCBI Taxonomy" id="2696469"/>
    <lineage>
        <taxon>Bacteria</taxon>
        <taxon>Pseudomonadati</taxon>
        <taxon>Pseudomonadota</taxon>
        <taxon>Alphaproteobacteria</taxon>
        <taxon>Hyphomicrobiales</taxon>
        <taxon>Aurantimonadaceae</taxon>
        <taxon>Jiella</taxon>
    </lineage>
</organism>
<proteinExistence type="predicted"/>
<protein>
    <submittedName>
        <fullName evidence="5">MarR family transcriptional regulator</fullName>
    </submittedName>
</protein>
<dbReference type="GO" id="GO:0003677">
    <property type="term" value="F:DNA binding"/>
    <property type="evidence" value="ECO:0007669"/>
    <property type="project" value="UniProtKB-KW"/>
</dbReference>
<dbReference type="RefSeq" id="WP_163463778.1">
    <property type="nucleotide sequence ID" value="NZ_JAAAMG010000010.1"/>
</dbReference>
<dbReference type="AlphaFoldDB" id="A0A6N9T2U6"/>
<evidence type="ECO:0000256" key="1">
    <source>
        <dbReference type="ARBA" id="ARBA00023015"/>
    </source>
</evidence>
<keyword evidence="3" id="KW-0804">Transcription</keyword>
<dbReference type="SUPFAM" id="SSF46785">
    <property type="entry name" value="Winged helix' DNA-binding domain"/>
    <property type="match status" value="1"/>
</dbReference>
<dbReference type="Gene3D" id="1.10.10.10">
    <property type="entry name" value="Winged helix-like DNA-binding domain superfamily/Winged helix DNA-binding domain"/>
    <property type="match status" value="1"/>
</dbReference>
<dbReference type="InterPro" id="IPR039422">
    <property type="entry name" value="MarR/SlyA-like"/>
</dbReference>
<dbReference type="PANTHER" id="PTHR33164">
    <property type="entry name" value="TRANSCRIPTIONAL REGULATOR, MARR FAMILY"/>
    <property type="match status" value="1"/>
</dbReference>
<evidence type="ECO:0000259" key="4">
    <source>
        <dbReference type="PROSITE" id="PS50995"/>
    </source>
</evidence>
<dbReference type="GO" id="GO:0006950">
    <property type="term" value="P:response to stress"/>
    <property type="evidence" value="ECO:0007669"/>
    <property type="project" value="TreeGrafter"/>
</dbReference>
<dbReference type="InterPro" id="IPR000835">
    <property type="entry name" value="HTH_MarR-typ"/>
</dbReference>
<reference evidence="5 6" key="1">
    <citation type="submission" date="2020-01" db="EMBL/GenBank/DDBJ databases">
        <title>Jiella pacifica sp. nov.</title>
        <authorList>
            <person name="Xue Z."/>
            <person name="Zhu S."/>
            <person name="Chen J."/>
            <person name="Yang J."/>
        </authorList>
    </citation>
    <scope>NUCLEOTIDE SEQUENCE [LARGE SCALE GENOMIC DNA]</scope>
    <source>
        <strain evidence="5 6">40Bstr34</strain>
    </source>
</reference>
<dbReference type="GO" id="GO:0003700">
    <property type="term" value="F:DNA-binding transcription factor activity"/>
    <property type="evidence" value="ECO:0007669"/>
    <property type="project" value="InterPro"/>
</dbReference>
<name>A0A6N9T2U6_9HYPH</name>
<dbReference type="PANTHER" id="PTHR33164:SF64">
    <property type="entry name" value="TRANSCRIPTIONAL REGULATOR SLYA"/>
    <property type="match status" value="1"/>
</dbReference>
<dbReference type="EMBL" id="JAAAMG010000010">
    <property type="protein sequence ID" value="NDW05531.1"/>
    <property type="molecule type" value="Genomic_DNA"/>
</dbReference>
<sequence>MNGVSRAAPADLSDLIAGVNRRLDTAAEARLRPAGVRIEQYRVMAALDRRDGQSMGELAPSVFVDLPTLTKIVDRMVANGLVYRAPDPGDRRRVLVFFSDKGRSHFLELVPLVETERSQVIDSLSPGKASQLGHLLREILA</sequence>
<dbReference type="SMART" id="SM00347">
    <property type="entry name" value="HTH_MARR"/>
    <property type="match status" value="1"/>
</dbReference>
<dbReference type="Pfam" id="PF01047">
    <property type="entry name" value="MarR"/>
    <property type="match status" value="1"/>
</dbReference>
<gene>
    <name evidence="5" type="ORF">GTK09_13970</name>
</gene>
<dbReference type="PROSITE" id="PS01117">
    <property type="entry name" value="HTH_MARR_1"/>
    <property type="match status" value="1"/>
</dbReference>
<dbReference type="PROSITE" id="PS50995">
    <property type="entry name" value="HTH_MARR_2"/>
    <property type="match status" value="1"/>
</dbReference>
<keyword evidence="2" id="KW-0238">DNA-binding</keyword>
<evidence type="ECO:0000256" key="3">
    <source>
        <dbReference type="ARBA" id="ARBA00023163"/>
    </source>
</evidence>
<accession>A0A6N9T2U6</accession>
<dbReference type="InterPro" id="IPR036388">
    <property type="entry name" value="WH-like_DNA-bd_sf"/>
</dbReference>
<comment type="caution">
    <text evidence="5">The sequence shown here is derived from an EMBL/GenBank/DDBJ whole genome shotgun (WGS) entry which is preliminary data.</text>
</comment>
<keyword evidence="1" id="KW-0805">Transcription regulation</keyword>
<evidence type="ECO:0000313" key="6">
    <source>
        <dbReference type="Proteomes" id="UP000469011"/>
    </source>
</evidence>
<keyword evidence="6" id="KW-1185">Reference proteome</keyword>
<dbReference type="PRINTS" id="PR00598">
    <property type="entry name" value="HTHMARR"/>
</dbReference>
<dbReference type="InterPro" id="IPR023187">
    <property type="entry name" value="Tscrpt_reg_MarR-type_CS"/>
</dbReference>
<evidence type="ECO:0000256" key="2">
    <source>
        <dbReference type="ARBA" id="ARBA00023125"/>
    </source>
</evidence>
<dbReference type="InterPro" id="IPR036390">
    <property type="entry name" value="WH_DNA-bd_sf"/>
</dbReference>
<feature type="domain" description="HTH marR-type" evidence="4">
    <location>
        <begin position="9"/>
        <end position="141"/>
    </location>
</feature>